<evidence type="ECO:0000313" key="12">
    <source>
        <dbReference type="Proteomes" id="UP001179280"/>
    </source>
</evidence>
<feature type="binding site" evidence="8">
    <location>
        <position position="256"/>
    </location>
    <ligand>
        <name>substrate</name>
    </ligand>
</feature>
<proteinExistence type="inferred from homology"/>
<feature type="binding site" evidence="8">
    <location>
        <position position="355"/>
    </location>
    <ligand>
        <name>substrate</name>
    </ligand>
</feature>
<sequence length="426" mass="46012">MRIEYVKQEDQLSLKRSGLLGTSEQIETVHQIINEVKLEGDRALFRFTETFDGVQLNQLLVSEEERLNAYNAVDEEVLIAIKQAIHQIRKYHELQKITSWFQAETNGTIVGQQVTPLDSVGIYVPGGKAAYPTSVLMNVIPAQVAGVKHISITSPPNKEGYIPPGVLVAANELGIEKIYKTGGAQAIAALAYGTETIEPVDKITGPGNQFVALAKQAVFGDVAIDMIAGPSEICVLADQTANPSYVAADLLSQAEHDEQASAILVTNSNELAEAVKTEVDRQLVNLPKQDIANAAIQSFGVIYVTPTIEVAIHAVNQLAPEHLEIMTNEPMELLGKIKHAGAIFIGPYSSEPVGDYFAGPSHVLPTNGTARFSSPLSVDDFVKKSSVIAYSKEALKENGKSITALARLEGLEAHARAIDIRLEDLK</sequence>
<keyword evidence="8" id="KW-0368">Histidine biosynthesis</keyword>
<evidence type="ECO:0000256" key="10">
    <source>
        <dbReference type="RuleBase" id="RU004175"/>
    </source>
</evidence>
<dbReference type="Pfam" id="PF00815">
    <property type="entry name" value="Histidinol_dh"/>
    <property type="match status" value="1"/>
</dbReference>
<feature type="binding site" evidence="8">
    <location>
        <position position="123"/>
    </location>
    <ligand>
        <name>NAD(+)</name>
        <dbReference type="ChEBI" id="CHEBI:57540"/>
    </ligand>
</feature>
<dbReference type="Gene3D" id="1.20.5.1300">
    <property type="match status" value="1"/>
</dbReference>
<feature type="binding site" evidence="8">
    <location>
        <position position="322"/>
    </location>
    <ligand>
        <name>substrate</name>
    </ligand>
</feature>
<dbReference type="SUPFAM" id="SSF53720">
    <property type="entry name" value="ALDH-like"/>
    <property type="match status" value="1"/>
</dbReference>
<keyword evidence="5 8" id="KW-0862">Zinc</keyword>
<dbReference type="CDD" id="cd06572">
    <property type="entry name" value="Histidinol_dh"/>
    <property type="match status" value="1"/>
</dbReference>
<comment type="pathway">
    <text evidence="8">Amino-acid biosynthesis; L-histidine biosynthesis; L-histidine from 5-phospho-alpha-D-ribose 1-diphosphate: step 9/9.</text>
</comment>
<evidence type="ECO:0000256" key="2">
    <source>
        <dbReference type="ARBA" id="ARBA00010178"/>
    </source>
</evidence>
<keyword evidence="8" id="KW-0520">NAD</keyword>
<comment type="function">
    <text evidence="1 8">Catalyzes the sequential NAD-dependent oxidations of L-histidinol to L-histidinaldehyde and then to L-histidine.</text>
</comment>
<dbReference type="HAMAP" id="MF_01024">
    <property type="entry name" value="HisD"/>
    <property type="match status" value="1"/>
</dbReference>
<feature type="binding site" evidence="8">
    <location>
        <position position="231"/>
    </location>
    <ligand>
        <name>substrate</name>
    </ligand>
</feature>
<dbReference type="Gene3D" id="3.40.50.1980">
    <property type="entry name" value="Nitrogenase molybdenum iron protein domain"/>
    <property type="match status" value="2"/>
</dbReference>
<feature type="active site" description="Proton acceptor" evidence="8">
    <location>
        <position position="322"/>
    </location>
</feature>
<protein>
    <recommendedName>
        <fullName evidence="3 8">Histidinol dehydrogenase</fullName>
        <shortName evidence="8">HDH</shortName>
        <ecNumber evidence="3 8">1.1.1.23</ecNumber>
    </recommendedName>
</protein>
<feature type="binding site" evidence="8">
    <location>
        <position position="208"/>
    </location>
    <ligand>
        <name>NAD(+)</name>
        <dbReference type="ChEBI" id="CHEBI:57540"/>
    </ligand>
</feature>
<dbReference type="RefSeq" id="WP_204468082.1">
    <property type="nucleotide sequence ID" value="NZ_JAFBCV010000014.1"/>
</dbReference>
<organism evidence="11 12">
    <name type="scientific">Shouchella xiaoxiensis</name>
    <dbReference type="NCBI Taxonomy" id="766895"/>
    <lineage>
        <taxon>Bacteria</taxon>
        <taxon>Bacillati</taxon>
        <taxon>Bacillota</taxon>
        <taxon>Bacilli</taxon>
        <taxon>Bacillales</taxon>
        <taxon>Bacillaceae</taxon>
        <taxon>Shouchella</taxon>
    </lineage>
</organism>
<feature type="binding site" evidence="8">
    <location>
        <position position="253"/>
    </location>
    <ligand>
        <name>Zn(2+)</name>
        <dbReference type="ChEBI" id="CHEBI:29105"/>
    </ligand>
</feature>
<dbReference type="InterPro" id="IPR012131">
    <property type="entry name" value="Hstdl_DH"/>
</dbReference>
<comment type="caution">
    <text evidence="11">The sequence shown here is derived from an EMBL/GenBank/DDBJ whole genome shotgun (WGS) entry which is preliminary data.</text>
</comment>
<dbReference type="GO" id="GO:0004399">
    <property type="term" value="F:histidinol dehydrogenase activity"/>
    <property type="evidence" value="ECO:0007669"/>
    <property type="project" value="UniProtKB-EC"/>
</dbReference>
<keyword evidence="6 8" id="KW-0560">Oxidoreductase</keyword>
<feature type="binding site" evidence="8">
    <location>
        <position position="409"/>
    </location>
    <ligand>
        <name>substrate</name>
    </ligand>
</feature>
<dbReference type="EC" id="1.1.1.23" evidence="3 8"/>
<feature type="active site" description="Proton acceptor" evidence="8">
    <location>
        <position position="321"/>
    </location>
</feature>
<reference evidence="11" key="1">
    <citation type="submission" date="2021-01" db="EMBL/GenBank/DDBJ databases">
        <title>Genomic Encyclopedia of Type Strains, Phase IV (KMG-IV): sequencing the most valuable type-strain genomes for metagenomic binning, comparative biology and taxonomic classification.</title>
        <authorList>
            <person name="Goeker M."/>
        </authorList>
    </citation>
    <scope>NUCLEOTIDE SEQUENCE</scope>
    <source>
        <strain evidence="11">DSM 21943</strain>
    </source>
</reference>
<evidence type="ECO:0000256" key="7">
    <source>
        <dbReference type="ARBA" id="ARBA00049489"/>
    </source>
</evidence>
<dbReference type="PANTHER" id="PTHR21256:SF2">
    <property type="entry name" value="HISTIDINE BIOSYNTHESIS TRIFUNCTIONAL PROTEIN"/>
    <property type="match status" value="1"/>
</dbReference>
<dbReference type="InterPro" id="IPR016161">
    <property type="entry name" value="Ald_DH/histidinol_DH"/>
</dbReference>
<dbReference type="EMBL" id="JAFBCV010000014">
    <property type="protein sequence ID" value="MBM7840470.1"/>
    <property type="molecule type" value="Genomic_DNA"/>
</dbReference>
<dbReference type="Proteomes" id="UP001179280">
    <property type="component" value="Unassembled WGS sequence"/>
</dbReference>
<dbReference type="PIRSF" id="PIRSF000099">
    <property type="entry name" value="Histidinol_dh"/>
    <property type="match status" value="1"/>
</dbReference>
<keyword evidence="4 8" id="KW-0479">Metal-binding</keyword>
<evidence type="ECO:0000256" key="3">
    <source>
        <dbReference type="ARBA" id="ARBA00012965"/>
    </source>
</evidence>
<comment type="catalytic activity">
    <reaction evidence="7 8">
        <text>L-histidinol + 2 NAD(+) + H2O = L-histidine + 2 NADH + 3 H(+)</text>
        <dbReference type="Rhea" id="RHEA:20641"/>
        <dbReference type="ChEBI" id="CHEBI:15377"/>
        <dbReference type="ChEBI" id="CHEBI:15378"/>
        <dbReference type="ChEBI" id="CHEBI:57540"/>
        <dbReference type="ChEBI" id="CHEBI:57595"/>
        <dbReference type="ChEBI" id="CHEBI:57699"/>
        <dbReference type="ChEBI" id="CHEBI:57945"/>
        <dbReference type="EC" id="1.1.1.23"/>
    </reaction>
</comment>
<evidence type="ECO:0000313" key="11">
    <source>
        <dbReference type="EMBL" id="MBM7840470.1"/>
    </source>
</evidence>
<comment type="cofactor">
    <cofactor evidence="8">
        <name>Zn(2+)</name>
        <dbReference type="ChEBI" id="CHEBI:29105"/>
    </cofactor>
    <text evidence="8">Binds 1 zinc ion per subunit.</text>
</comment>
<comment type="similarity">
    <text evidence="2 8 9 10">Belongs to the histidinol dehydrogenase family.</text>
</comment>
<dbReference type="InterPro" id="IPR001692">
    <property type="entry name" value="Histidinol_DH_CS"/>
</dbReference>
<dbReference type="PRINTS" id="PR00083">
    <property type="entry name" value="HOLDHDRGNASE"/>
</dbReference>
<feature type="binding site" evidence="8">
    <location>
        <position position="355"/>
    </location>
    <ligand>
        <name>Zn(2+)</name>
        <dbReference type="ChEBI" id="CHEBI:29105"/>
    </ligand>
</feature>
<evidence type="ECO:0000256" key="4">
    <source>
        <dbReference type="ARBA" id="ARBA00022723"/>
    </source>
</evidence>
<feature type="binding site" evidence="8">
    <location>
        <position position="414"/>
    </location>
    <ligand>
        <name>Zn(2+)</name>
        <dbReference type="ChEBI" id="CHEBI:29105"/>
    </ligand>
</feature>
<evidence type="ECO:0000256" key="5">
    <source>
        <dbReference type="ARBA" id="ARBA00022833"/>
    </source>
</evidence>
<dbReference type="InterPro" id="IPR022695">
    <property type="entry name" value="Histidinol_DH_monofunct"/>
</dbReference>
<dbReference type="PROSITE" id="PS00611">
    <property type="entry name" value="HISOL_DEHYDROGENASE"/>
    <property type="match status" value="1"/>
</dbReference>
<evidence type="ECO:0000256" key="8">
    <source>
        <dbReference type="HAMAP-Rule" id="MF_01024"/>
    </source>
</evidence>
<keyword evidence="12" id="KW-1185">Reference proteome</keyword>
<gene>
    <name evidence="8" type="primary">hisD</name>
    <name evidence="11" type="ORF">JOC54_003762</name>
</gene>
<evidence type="ECO:0000256" key="1">
    <source>
        <dbReference type="ARBA" id="ARBA00003850"/>
    </source>
</evidence>
<feature type="binding site" evidence="8">
    <location>
        <position position="253"/>
    </location>
    <ligand>
        <name>substrate</name>
    </ligand>
</feature>
<evidence type="ECO:0000256" key="6">
    <source>
        <dbReference type="ARBA" id="ARBA00023002"/>
    </source>
</evidence>
<feature type="binding site" evidence="8">
    <location>
        <position position="414"/>
    </location>
    <ligand>
        <name>substrate</name>
    </ligand>
</feature>
<dbReference type="NCBIfam" id="TIGR00069">
    <property type="entry name" value="hisD"/>
    <property type="match status" value="1"/>
</dbReference>
<feature type="binding site" evidence="8">
    <location>
        <position position="256"/>
    </location>
    <ligand>
        <name>Zn(2+)</name>
        <dbReference type="ChEBI" id="CHEBI:29105"/>
    </ligand>
</feature>
<keyword evidence="8" id="KW-0028">Amino-acid biosynthesis</keyword>
<dbReference type="PANTHER" id="PTHR21256">
    <property type="entry name" value="HISTIDINOL DEHYDROGENASE HDH"/>
    <property type="match status" value="1"/>
</dbReference>
<evidence type="ECO:0000256" key="9">
    <source>
        <dbReference type="PIRNR" id="PIRNR000099"/>
    </source>
</evidence>
<name>A0ABS2SYY6_9BACI</name>
<feature type="binding site" evidence="8">
    <location>
        <position position="185"/>
    </location>
    <ligand>
        <name>NAD(+)</name>
        <dbReference type="ChEBI" id="CHEBI:57540"/>
    </ligand>
</feature>
<accession>A0ABS2SYY6</accession>